<organism evidence="1 2">
    <name type="scientific">Hymenobacter jeongseonensis</name>
    <dbReference type="NCBI Taxonomy" id="2791027"/>
    <lineage>
        <taxon>Bacteria</taxon>
        <taxon>Pseudomonadati</taxon>
        <taxon>Bacteroidota</taxon>
        <taxon>Cytophagia</taxon>
        <taxon>Cytophagales</taxon>
        <taxon>Hymenobacteraceae</taxon>
        <taxon>Hymenobacter</taxon>
    </lineage>
</organism>
<gene>
    <name evidence="1" type="ORF">I2I05_06280</name>
</gene>
<dbReference type="Proteomes" id="UP000597617">
    <property type="component" value="Unassembled WGS sequence"/>
</dbReference>
<evidence type="ECO:0000313" key="2">
    <source>
        <dbReference type="Proteomes" id="UP000597617"/>
    </source>
</evidence>
<evidence type="ECO:0000313" key="1">
    <source>
        <dbReference type="EMBL" id="MBF9236998.1"/>
    </source>
</evidence>
<evidence type="ECO:0008006" key="3">
    <source>
        <dbReference type="Google" id="ProtNLM"/>
    </source>
</evidence>
<protein>
    <recommendedName>
        <fullName evidence="3">LA2681-like HEPN domain-containing protein</fullName>
    </recommendedName>
</protein>
<name>A0ABS0IF74_9BACT</name>
<dbReference type="RefSeq" id="WP_196281363.1">
    <property type="nucleotide sequence ID" value="NZ_JADQDQ010000002.1"/>
</dbReference>
<dbReference type="EMBL" id="JADQDQ010000002">
    <property type="protein sequence ID" value="MBF9236998.1"/>
    <property type="molecule type" value="Genomic_DNA"/>
</dbReference>
<comment type="caution">
    <text evidence="1">The sequence shown here is derived from an EMBL/GenBank/DDBJ whole genome shotgun (WGS) entry which is preliminary data.</text>
</comment>
<keyword evidence="2" id="KW-1185">Reference proteome</keyword>
<proteinExistence type="predicted"/>
<reference evidence="1 2" key="1">
    <citation type="submission" date="2020-11" db="EMBL/GenBank/DDBJ databases">
        <authorList>
            <person name="Kim M.K."/>
        </authorList>
    </citation>
    <scope>NUCLEOTIDE SEQUENCE [LARGE SCALE GENOMIC DNA]</scope>
    <source>
        <strain evidence="1 2">BT683</strain>
    </source>
</reference>
<accession>A0ABS0IF74</accession>
<sequence length="301" mass="35438">MLYLDTLQKFAPYVERAVSALFDAAFDNQSHKGDLLIILENGFYQEIDVPGRNLSPYCIGPGSQYWDEQTQFEFYDSYRRNVVDRESAFKEHSAEEKEKHIKMSIHLELMVYLKFWESNRFSKMLLMLVKLANGENYDWNFDFNKVYGPNKITGKKERKGRSYILEDLIKDGSMEVCPEFSMLMQDCYADQIRNVVAHSQFSMSQSHIGFSNYEPGKSFHQLRSIPFEKWEEYITMVILFYDSIIGNINRYNNHYISLGEGEPFALPLRINRTDGSFYEELYAYTGVRWAWYSNVQGDFAE</sequence>